<dbReference type="OrthoDB" id="1274006at2"/>
<accession>A0A4Q9FHQ7</accession>
<dbReference type="AlphaFoldDB" id="A0A4Q9FHQ7"/>
<evidence type="ECO:0000313" key="4">
    <source>
        <dbReference type="Proteomes" id="UP000291142"/>
    </source>
</evidence>
<feature type="signal peptide" evidence="2">
    <location>
        <begin position="1"/>
        <end position="20"/>
    </location>
</feature>
<evidence type="ECO:0000313" key="3">
    <source>
        <dbReference type="EMBL" id="TBN01359.1"/>
    </source>
</evidence>
<comment type="caution">
    <text evidence="3">The sequence shown here is derived from an EMBL/GenBank/DDBJ whole genome shotgun (WGS) entry which is preliminary data.</text>
</comment>
<feature type="chain" id="PRO_5020802697" evidence="2">
    <location>
        <begin position="21"/>
        <end position="287"/>
    </location>
</feature>
<sequence length="287" mass="32821">MKTKIIVSLITFLLVSNTFAQSNLNQYKYVIVPNKFDFLKEENKYRLNELAQFLFEKHGFSALMEGSDYPQDLTMDRCLALRSNVIKGTGMFKTKLNVVLKDCNDRVVYTSEVGESREKEFKTAYNIALRAAFDSFKALNYKYEPKNTSMASQPNQVAEEVKAQTQEEIKKLKQEIETLKKEPEKVEEKRVEVNETPLVIPNENKVDAPNTTSNISPSNVLYAQAIDNGFQLVDSSPKVIYKIKNTGVKDVFLVEGKSAIVYKNGNGWILEYHTQNTKIVEELNIKF</sequence>
<reference evidence="3 4" key="1">
    <citation type="submission" date="2019-02" db="EMBL/GenBank/DDBJ databases">
        <title>Hyunsoonleella sp., isolated from marine sediment.</title>
        <authorList>
            <person name="Liu B.-T."/>
        </authorList>
    </citation>
    <scope>NUCLEOTIDE SEQUENCE [LARGE SCALE GENOMIC DNA]</scope>
    <source>
        <strain evidence="3 4">T58</strain>
    </source>
</reference>
<keyword evidence="2" id="KW-0732">Signal</keyword>
<name>A0A4Q9FHQ7_9FLAO</name>
<proteinExistence type="predicted"/>
<dbReference type="EMBL" id="SIRT01000012">
    <property type="protein sequence ID" value="TBN01359.1"/>
    <property type="molecule type" value="Genomic_DNA"/>
</dbReference>
<dbReference type="Proteomes" id="UP000291142">
    <property type="component" value="Unassembled WGS sequence"/>
</dbReference>
<organism evidence="3 4">
    <name type="scientific">Hyunsoonleella flava</name>
    <dbReference type="NCBI Taxonomy" id="2527939"/>
    <lineage>
        <taxon>Bacteria</taxon>
        <taxon>Pseudomonadati</taxon>
        <taxon>Bacteroidota</taxon>
        <taxon>Flavobacteriia</taxon>
        <taxon>Flavobacteriales</taxon>
        <taxon>Flavobacteriaceae</taxon>
    </lineage>
</organism>
<feature type="coiled-coil region" evidence="1">
    <location>
        <begin position="155"/>
        <end position="189"/>
    </location>
</feature>
<gene>
    <name evidence="3" type="ORF">EYD45_13210</name>
</gene>
<keyword evidence="4" id="KW-1185">Reference proteome</keyword>
<evidence type="ECO:0000256" key="1">
    <source>
        <dbReference type="SAM" id="Coils"/>
    </source>
</evidence>
<evidence type="ECO:0000256" key="2">
    <source>
        <dbReference type="SAM" id="SignalP"/>
    </source>
</evidence>
<keyword evidence="1" id="KW-0175">Coiled coil</keyword>
<dbReference type="RefSeq" id="WP_130965034.1">
    <property type="nucleotide sequence ID" value="NZ_SIRT01000012.1"/>
</dbReference>
<protein>
    <submittedName>
        <fullName evidence="3">Uncharacterized protein</fullName>
    </submittedName>
</protein>